<evidence type="ECO:0000256" key="4">
    <source>
        <dbReference type="ARBA" id="ARBA00022840"/>
    </source>
</evidence>
<proteinExistence type="predicted"/>
<sequence>MPKEKWLIDPAELDEFQRDILGLGLNDSYAVKGCAGSGKTILALYKANDIRIETIAEDENAIPSFTMIVYTKALREFIRSGIIELGISIKQVIHWEKWDGDMVDHIIVDEAQDFTKGRIDVFNDSKLKSLMLYGDTQQKLYPGGMSIEDTALYLDIPQKELLKNYRLPKSIASIASYLGDDKQLEDKCVKTVIEKPRLKKFESWQKELDFIINEIKTRNLTDVAILVPFNIVKRAKSNNEHRNVETIKQYFDSVGFRHEVKMSEDESSAFELDFDSENPKVMTFHSSKGLQFETVFIPFCDYPNHDEWFDRNFGNPFYVAVTRTYKNLYFTHSERLSLFLKNVPSNKFD</sequence>
<dbReference type="Pfam" id="PF13361">
    <property type="entry name" value="UvrD_C"/>
    <property type="match status" value="1"/>
</dbReference>
<keyword evidence="9" id="KW-1185">Reference proteome</keyword>
<dbReference type="SUPFAM" id="SSF52540">
    <property type="entry name" value="P-loop containing nucleoside triphosphate hydrolases"/>
    <property type="match status" value="1"/>
</dbReference>
<feature type="domain" description="(+)RNA virus helicase C-terminal" evidence="6">
    <location>
        <begin position="31"/>
        <end position="142"/>
    </location>
</feature>
<dbReference type="EMBL" id="CP096829">
    <property type="protein sequence ID" value="UPZ17986.1"/>
    <property type="molecule type" value="Genomic_DNA"/>
</dbReference>
<dbReference type="PANTHER" id="PTHR11070:SF2">
    <property type="entry name" value="ATP-DEPENDENT DNA HELICASE SRS2"/>
    <property type="match status" value="1"/>
</dbReference>
<feature type="domain" description="UvrD-like helicase C-terminal" evidence="7">
    <location>
        <begin position="259"/>
        <end position="334"/>
    </location>
</feature>
<evidence type="ECO:0000313" key="8">
    <source>
        <dbReference type="EMBL" id="UPZ17986.1"/>
    </source>
</evidence>
<evidence type="ECO:0000256" key="5">
    <source>
        <dbReference type="ARBA" id="ARBA00034923"/>
    </source>
</evidence>
<keyword evidence="1" id="KW-0547">Nucleotide-binding</keyword>
<gene>
    <name evidence="8" type="ORF">M0M44_11705</name>
</gene>
<dbReference type="InterPro" id="IPR027351">
    <property type="entry name" value="(+)RNA_virus_helicase_core_dom"/>
</dbReference>
<organism evidence="8 9">
    <name type="scientific">Flavobacterium humidisoli</name>
    <dbReference type="NCBI Taxonomy" id="2937442"/>
    <lineage>
        <taxon>Bacteria</taxon>
        <taxon>Pseudomonadati</taxon>
        <taxon>Bacteroidota</taxon>
        <taxon>Flavobacteriia</taxon>
        <taxon>Flavobacteriales</taxon>
        <taxon>Flavobacteriaceae</taxon>
        <taxon>Flavobacterium</taxon>
    </lineage>
</organism>
<dbReference type="RefSeq" id="WP_248729924.1">
    <property type="nucleotide sequence ID" value="NZ_CP096829.1"/>
</dbReference>
<name>A0ABY4M1V3_9FLAO</name>
<evidence type="ECO:0000313" key="9">
    <source>
        <dbReference type="Proteomes" id="UP000829998"/>
    </source>
</evidence>
<keyword evidence="2" id="KW-0378">Hydrolase</keyword>
<protein>
    <recommendedName>
        <fullName evidence="5">DNA 3'-5' helicase II</fullName>
    </recommendedName>
</protein>
<evidence type="ECO:0000256" key="1">
    <source>
        <dbReference type="ARBA" id="ARBA00022741"/>
    </source>
</evidence>
<dbReference type="Proteomes" id="UP000829998">
    <property type="component" value="Chromosome"/>
</dbReference>
<keyword evidence="4" id="KW-0067">ATP-binding</keyword>
<dbReference type="PANTHER" id="PTHR11070">
    <property type="entry name" value="UVRD / RECB / PCRA DNA HELICASE FAMILY MEMBER"/>
    <property type="match status" value="1"/>
</dbReference>
<evidence type="ECO:0000256" key="3">
    <source>
        <dbReference type="ARBA" id="ARBA00022806"/>
    </source>
</evidence>
<reference evidence="8 9" key="1">
    <citation type="submission" date="2022-04" db="EMBL/GenBank/DDBJ databases">
        <authorList>
            <person name="Ra J.-S."/>
            <person name="Kim S.-B."/>
        </authorList>
    </citation>
    <scope>NUCLEOTIDE SEQUENCE [LARGE SCALE GENOMIC DNA]</scope>
    <source>
        <strain evidence="8 9">MMS21-Er5</strain>
    </source>
</reference>
<keyword evidence="3" id="KW-0347">Helicase</keyword>
<dbReference type="InterPro" id="IPR000212">
    <property type="entry name" value="DNA_helicase_UvrD/REP"/>
</dbReference>
<evidence type="ECO:0000259" key="6">
    <source>
        <dbReference type="Pfam" id="PF01443"/>
    </source>
</evidence>
<dbReference type="Gene3D" id="3.40.50.300">
    <property type="entry name" value="P-loop containing nucleotide triphosphate hydrolases"/>
    <property type="match status" value="2"/>
</dbReference>
<dbReference type="InterPro" id="IPR027417">
    <property type="entry name" value="P-loop_NTPase"/>
</dbReference>
<dbReference type="InterPro" id="IPR014017">
    <property type="entry name" value="DNA_helicase_UvrD-like_C"/>
</dbReference>
<evidence type="ECO:0000256" key="2">
    <source>
        <dbReference type="ARBA" id="ARBA00022801"/>
    </source>
</evidence>
<dbReference type="Pfam" id="PF01443">
    <property type="entry name" value="Viral_helicase1"/>
    <property type="match status" value="1"/>
</dbReference>
<evidence type="ECO:0000259" key="7">
    <source>
        <dbReference type="Pfam" id="PF13361"/>
    </source>
</evidence>
<accession>A0ABY4M1V3</accession>